<evidence type="ECO:0000313" key="2">
    <source>
        <dbReference type="EMBL" id="RCK80135.1"/>
    </source>
</evidence>
<dbReference type="EMBL" id="QOQW01000008">
    <property type="protein sequence ID" value="RCK80135.1"/>
    <property type="molecule type" value="Genomic_DNA"/>
</dbReference>
<dbReference type="GO" id="GO:0016787">
    <property type="term" value="F:hydrolase activity"/>
    <property type="evidence" value="ECO:0007669"/>
    <property type="project" value="UniProtKB-KW"/>
</dbReference>
<sequence length="299" mass="33264">MPAPDIAVTYLGSGSEGNCALLEFGSVRFLLDAGLSARRIKTHLAERGLAPDDLAGIILTHDHHDHVRGLTTLLKKHAIPVLAPEQTRRALLHQGLEVPSHIPLAVGREHEREGVRLWPFRVSHDAVDPIGLRLTWLGRTVTIATDFGQVTPAMQEHLGGTDLLCLESNHDPHLLQTCGYPDWLKRRIRSPRGHFSNHGVLPLVQQLTRPLSHLVLIHLSQEANHPDLVRRLIEPALGRGVLRHCRLTIAAQDQPTPRLSLPLAAPPRRRAPRCRFIQYRFDFAADPAHEEGHPCGSRS</sequence>
<feature type="domain" description="Metallo-beta-lactamase" evidence="1">
    <location>
        <begin position="16"/>
        <end position="198"/>
    </location>
</feature>
<dbReference type="PANTHER" id="PTHR47619">
    <property type="entry name" value="METALLO-HYDROLASE YYCJ-RELATED"/>
    <property type="match status" value="1"/>
</dbReference>
<comment type="caution">
    <text evidence="2">The sequence shown here is derived from an EMBL/GenBank/DDBJ whole genome shotgun (WGS) entry which is preliminary data.</text>
</comment>
<dbReference type="InterPro" id="IPR036866">
    <property type="entry name" value="RibonucZ/Hydroxyglut_hydro"/>
</dbReference>
<dbReference type="InterPro" id="IPR001279">
    <property type="entry name" value="Metallo-B-lactamas"/>
</dbReference>
<reference evidence="2 3" key="1">
    <citation type="submission" date="2018-05" db="EMBL/GenBank/DDBJ databases">
        <title>A metagenomic window into the 2 km-deep terrestrial subsurface aquifer revealed taxonomically and functionally diverse microbial community comprising novel uncultured bacterial lineages.</title>
        <authorList>
            <person name="Kadnikov V.V."/>
            <person name="Mardanov A.V."/>
            <person name="Beletsky A.V."/>
            <person name="Banks D."/>
            <person name="Pimenov N.V."/>
            <person name="Frank Y.A."/>
            <person name="Karnachuk O.V."/>
            <person name="Ravin N.V."/>
        </authorList>
    </citation>
    <scope>NUCLEOTIDE SEQUENCE [LARGE SCALE GENOMIC DNA]</scope>
    <source>
        <strain evidence="2">BY5</strain>
    </source>
</reference>
<dbReference type="Pfam" id="PF12706">
    <property type="entry name" value="Lactamase_B_2"/>
    <property type="match status" value="1"/>
</dbReference>
<dbReference type="Gene3D" id="3.60.15.10">
    <property type="entry name" value="Ribonuclease Z/Hydroxyacylglutathione hydrolase-like"/>
    <property type="match status" value="1"/>
</dbReference>
<evidence type="ECO:0000259" key="1">
    <source>
        <dbReference type="SMART" id="SM00849"/>
    </source>
</evidence>
<evidence type="ECO:0000313" key="3">
    <source>
        <dbReference type="Proteomes" id="UP000252355"/>
    </source>
</evidence>
<dbReference type="Proteomes" id="UP000252355">
    <property type="component" value="Unassembled WGS sequence"/>
</dbReference>
<dbReference type="SMART" id="SM00849">
    <property type="entry name" value="Lactamase_B"/>
    <property type="match status" value="1"/>
</dbReference>
<dbReference type="AlphaFoldDB" id="A0A367ZPR6"/>
<proteinExistence type="predicted"/>
<accession>A0A367ZPR6</accession>
<gene>
    <name evidence="2" type="ORF">OZSIB_3639</name>
</gene>
<dbReference type="InterPro" id="IPR052533">
    <property type="entry name" value="WalJ/YycJ-like"/>
</dbReference>
<keyword evidence="2" id="KW-0378">Hydrolase</keyword>
<name>A0A367ZPR6_9BACT</name>
<dbReference type="PANTHER" id="PTHR47619:SF1">
    <property type="entry name" value="EXODEOXYRIBONUCLEASE WALJ"/>
    <property type="match status" value="1"/>
</dbReference>
<dbReference type="SUPFAM" id="SSF56281">
    <property type="entry name" value="Metallo-hydrolase/oxidoreductase"/>
    <property type="match status" value="1"/>
</dbReference>
<protein>
    <submittedName>
        <fullName evidence="2">Zn-dependent hydrolase YycJ/WalJ</fullName>
    </submittedName>
</protein>
<organism evidence="2 3">
    <name type="scientific">Candidatus Ozemobacter sibiricus</name>
    <dbReference type="NCBI Taxonomy" id="2268124"/>
    <lineage>
        <taxon>Bacteria</taxon>
        <taxon>Candidatus Ozemobacteria</taxon>
        <taxon>Candidatus Ozemobacterales</taxon>
        <taxon>Candidatus Ozemobacteraceae</taxon>
        <taxon>Candidatus Ozemobacter</taxon>
    </lineage>
</organism>